<gene>
    <name evidence="9" type="ORF">GMA10_08230</name>
</gene>
<feature type="region of interest" description="Disordered" evidence="7">
    <location>
        <begin position="439"/>
        <end position="484"/>
    </location>
</feature>
<feature type="binding site" evidence="6">
    <location>
        <position position="58"/>
    </location>
    <ligand>
        <name>FMN</name>
        <dbReference type="ChEBI" id="CHEBI:58210"/>
    </ligand>
</feature>
<dbReference type="AlphaFoldDB" id="A0A7K1LJ26"/>
<evidence type="ECO:0000256" key="5">
    <source>
        <dbReference type="ARBA" id="ARBA00033748"/>
    </source>
</evidence>
<feature type="domain" description="Luciferase-like" evidence="8">
    <location>
        <begin position="25"/>
        <end position="393"/>
    </location>
</feature>
<feature type="compositionally biased region" description="Polar residues" evidence="7">
    <location>
        <begin position="456"/>
        <end position="471"/>
    </location>
</feature>
<evidence type="ECO:0000313" key="9">
    <source>
        <dbReference type="EMBL" id="MUN55197.1"/>
    </source>
</evidence>
<evidence type="ECO:0000256" key="4">
    <source>
        <dbReference type="ARBA" id="ARBA00023033"/>
    </source>
</evidence>
<dbReference type="GO" id="GO:0004497">
    <property type="term" value="F:monooxygenase activity"/>
    <property type="evidence" value="ECO:0007669"/>
    <property type="project" value="UniProtKB-KW"/>
</dbReference>
<feature type="binding site" evidence="6">
    <location>
        <position position="159"/>
    </location>
    <ligand>
        <name>FMN</name>
        <dbReference type="ChEBI" id="CHEBI:58210"/>
    </ligand>
</feature>
<dbReference type="GO" id="GO:0016705">
    <property type="term" value="F:oxidoreductase activity, acting on paired donors, with incorporation or reduction of molecular oxygen"/>
    <property type="evidence" value="ECO:0007669"/>
    <property type="project" value="InterPro"/>
</dbReference>
<proteinExistence type="inferred from homology"/>
<dbReference type="InterPro" id="IPR016215">
    <property type="entry name" value="NTA_MOA"/>
</dbReference>
<evidence type="ECO:0000256" key="7">
    <source>
        <dbReference type="SAM" id="MobiDB-lite"/>
    </source>
</evidence>
<dbReference type="PANTHER" id="PTHR30011">
    <property type="entry name" value="ALKANESULFONATE MONOOXYGENASE-RELATED"/>
    <property type="match status" value="1"/>
</dbReference>
<accession>A0A7K1LJ26</accession>
<dbReference type="EC" id="1.14.-.-" evidence="9"/>
<evidence type="ECO:0000256" key="3">
    <source>
        <dbReference type="ARBA" id="ARBA00023002"/>
    </source>
</evidence>
<evidence type="ECO:0000256" key="6">
    <source>
        <dbReference type="PIRSR" id="PIRSR000337-1"/>
    </source>
</evidence>
<evidence type="ECO:0000259" key="8">
    <source>
        <dbReference type="Pfam" id="PF00296"/>
    </source>
</evidence>
<dbReference type="PANTHER" id="PTHR30011:SF16">
    <property type="entry name" value="C2H2 FINGER DOMAIN TRANSCRIPTION FACTOR (EUROFUNG)-RELATED"/>
    <property type="match status" value="1"/>
</dbReference>
<feature type="binding site" evidence="6">
    <location>
        <position position="231"/>
    </location>
    <ligand>
        <name>FMN</name>
        <dbReference type="ChEBI" id="CHEBI:58210"/>
    </ligand>
</feature>
<dbReference type="SUPFAM" id="SSF51679">
    <property type="entry name" value="Bacterial luciferase-like"/>
    <property type="match status" value="1"/>
</dbReference>
<sequence>MDTPIRLFAFDFTGPAHLSAGLWRHPKDRGDEYTSVRYWTEYATMLENAGFDGIFFADNVGYHDVYKGSVKDALKDGAQLPANDPTYVIPAMAAVTSRLGFGVTASTTYENPYSLARKFTTLDHLTDGRVGWNVVTSYSDSAARNHGMGEHHLGHEERYARAEEFIDVTLKLWEGSWEDDAAPADRSNGMYADPDKIHPVEHRGEHFSVPGIHLCEPSRQRTPVIFQAGGSSRGTELAAQTAEAVFMNATSKAGLKKQVDNLRHRAAENGRDPKNIAVLQMITVISAATDEEAERKAQEYLSYVSYDGAMARYSGWSGLDMDTFDPDVPLANVNTNAGQTMVDLFSKMDPTKEWTPRDIAEYIGLGGTSPVIVGGPATVADELQSWIDETGIDGFNLAHAVAYQDVSDFAEHVVPELVDRGLMRTPGEDTSLRAALFGGTSDHLRSDHPGAKYRRTTVSPQGADTHPNQLATAPAPQALSTAGS</sequence>
<keyword evidence="1 6" id="KW-0285">Flavoprotein</keyword>
<comment type="similarity">
    <text evidence="5">Belongs to the NtaA/SnaA/DszA monooxygenase family.</text>
</comment>
<name>A0A7K1LJ26_9MICC</name>
<protein>
    <submittedName>
        <fullName evidence="9">NtaA/DmoA family FMN-dependent monooxygenase</fullName>
        <ecNumber evidence="9">1.14.-.-</ecNumber>
    </submittedName>
</protein>
<evidence type="ECO:0000313" key="10">
    <source>
        <dbReference type="Proteomes" id="UP000462152"/>
    </source>
</evidence>
<dbReference type="InterPro" id="IPR051260">
    <property type="entry name" value="Diverse_substr_monoxygenases"/>
</dbReference>
<evidence type="ECO:0000256" key="2">
    <source>
        <dbReference type="ARBA" id="ARBA00022643"/>
    </source>
</evidence>
<feature type="binding site" evidence="6">
    <location>
        <position position="155"/>
    </location>
    <ligand>
        <name>FMN</name>
        <dbReference type="ChEBI" id="CHEBI:58210"/>
    </ligand>
</feature>
<dbReference type="CDD" id="cd01095">
    <property type="entry name" value="Nitrilotriacetate_monoxgenase"/>
    <property type="match status" value="1"/>
</dbReference>
<dbReference type="NCBIfam" id="TIGR03860">
    <property type="entry name" value="FMN_nitrolo"/>
    <property type="match status" value="1"/>
</dbReference>
<keyword evidence="4 9" id="KW-0503">Monooxygenase</keyword>
<dbReference type="InterPro" id="IPR011251">
    <property type="entry name" value="Luciferase-like_dom"/>
</dbReference>
<keyword evidence="10" id="KW-1185">Reference proteome</keyword>
<reference evidence="9 10" key="1">
    <citation type="submission" date="2019-12" db="EMBL/GenBank/DDBJ databases">
        <authorList>
            <person name="Li J."/>
            <person name="Shi Y."/>
            <person name="Xu G."/>
            <person name="Xiao D."/>
            <person name="Ran X."/>
        </authorList>
    </citation>
    <scope>NUCLEOTIDE SEQUENCE [LARGE SCALE GENOMIC DNA]</scope>
    <source>
        <strain evidence="9 10">JCM 15915</strain>
    </source>
</reference>
<dbReference type="OrthoDB" id="3265338at2"/>
<keyword evidence="2 6" id="KW-0288">FMN</keyword>
<dbReference type="EMBL" id="WOGT01000004">
    <property type="protein sequence ID" value="MUN55197.1"/>
    <property type="molecule type" value="Genomic_DNA"/>
</dbReference>
<dbReference type="RefSeq" id="WP_129314807.1">
    <property type="nucleotide sequence ID" value="NZ_CP197643.1"/>
</dbReference>
<comment type="caution">
    <text evidence="9">The sequence shown here is derived from an EMBL/GenBank/DDBJ whole genome shotgun (WGS) entry which is preliminary data.</text>
</comment>
<keyword evidence="3 9" id="KW-0560">Oxidoreductase</keyword>
<feature type="binding site" evidence="6">
    <location>
        <position position="104"/>
    </location>
    <ligand>
        <name>FMN</name>
        <dbReference type="ChEBI" id="CHEBI:58210"/>
    </ligand>
</feature>
<organism evidence="9 10">
    <name type="scientific">Rothia koreensis</name>
    <dbReference type="NCBI Taxonomy" id="592378"/>
    <lineage>
        <taxon>Bacteria</taxon>
        <taxon>Bacillati</taxon>
        <taxon>Actinomycetota</taxon>
        <taxon>Actinomycetes</taxon>
        <taxon>Micrococcales</taxon>
        <taxon>Micrococcaceae</taxon>
        <taxon>Rothia</taxon>
    </lineage>
</organism>
<dbReference type="Pfam" id="PF00296">
    <property type="entry name" value="Bac_luciferase"/>
    <property type="match status" value="1"/>
</dbReference>
<dbReference type="InterPro" id="IPR036661">
    <property type="entry name" value="Luciferase-like_sf"/>
</dbReference>
<evidence type="ECO:0000256" key="1">
    <source>
        <dbReference type="ARBA" id="ARBA00022630"/>
    </source>
</evidence>
<dbReference type="Gene3D" id="3.20.20.30">
    <property type="entry name" value="Luciferase-like domain"/>
    <property type="match status" value="1"/>
</dbReference>
<dbReference type="Proteomes" id="UP000462152">
    <property type="component" value="Unassembled WGS sequence"/>
</dbReference>
<dbReference type="PIRSF" id="PIRSF000337">
    <property type="entry name" value="NTA_MOA"/>
    <property type="match status" value="1"/>
</dbReference>